<feature type="domain" description="4Fe-4S ferredoxin-type" evidence="6">
    <location>
        <begin position="10"/>
        <end position="42"/>
    </location>
</feature>
<organism evidence="7 8">
    <name type="scientific">Candidatus Cryptobacteroides gallistercoris</name>
    <dbReference type="NCBI Taxonomy" id="2840765"/>
    <lineage>
        <taxon>Bacteria</taxon>
        <taxon>Pseudomonadati</taxon>
        <taxon>Bacteroidota</taxon>
        <taxon>Bacteroidia</taxon>
        <taxon>Bacteroidales</taxon>
        <taxon>Candidatus Cryptobacteroides</taxon>
    </lineage>
</organism>
<dbReference type="SUPFAM" id="SSF46548">
    <property type="entry name" value="alpha-helical ferredoxin"/>
    <property type="match status" value="1"/>
</dbReference>
<evidence type="ECO:0000256" key="3">
    <source>
        <dbReference type="ARBA" id="ARBA00023002"/>
    </source>
</evidence>
<dbReference type="GO" id="GO:0016491">
    <property type="term" value="F:oxidoreductase activity"/>
    <property type="evidence" value="ECO:0007669"/>
    <property type="project" value="UniProtKB-KW"/>
</dbReference>
<keyword evidence="4" id="KW-0408">Iron</keyword>
<dbReference type="EMBL" id="JADIMJ010000086">
    <property type="protein sequence ID" value="MBO8454213.1"/>
    <property type="molecule type" value="Genomic_DNA"/>
</dbReference>
<keyword evidence="5" id="KW-0411">Iron-sulfur</keyword>
<dbReference type="Pfam" id="PF13183">
    <property type="entry name" value="Fer4_8"/>
    <property type="match status" value="1"/>
</dbReference>
<keyword evidence="1" id="KW-0004">4Fe-4S</keyword>
<dbReference type="PANTHER" id="PTHR43255">
    <property type="entry name" value="IRON-SULFUR-BINDING OXIDOREDUCTASE FADF-RELATED-RELATED"/>
    <property type="match status" value="1"/>
</dbReference>
<dbReference type="GO" id="GO:0046872">
    <property type="term" value="F:metal ion binding"/>
    <property type="evidence" value="ECO:0007669"/>
    <property type="project" value="UniProtKB-KW"/>
</dbReference>
<dbReference type="GO" id="GO:0051539">
    <property type="term" value="F:4 iron, 4 sulfur cluster binding"/>
    <property type="evidence" value="ECO:0007669"/>
    <property type="project" value="UniProtKB-KW"/>
</dbReference>
<comment type="caution">
    <text evidence="7">The sequence shown here is derived from an EMBL/GenBank/DDBJ whole genome shotgun (WGS) entry which is preliminary data.</text>
</comment>
<sequence>MGKLYDELARDYRVREGLKTCINCGTCTAICPAAEFYKYDPRKIVDIVQSKDDAEIEKLLKSDVIWYCGECMSCVTRCPRKNAPGLVIMALRNLSARLGYFVCSEKGRQLYPLTKILTGNILNYGYCVYPDTFRWEDHVESGPVMKWHLEHKEDTFARVGANFKGEGPGILRKIPQESLDELKSIFDVTGGTERIEAVNRFSEEKAAEMGMDMDEYFEETFTHISPGHLNGEEE</sequence>
<dbReference type="PROSITE" id="PS00198">
    <property type="entry name" value="4FE4S_FER_1"/>
    <property type="match status" value="1"/>
</dbReference>
<dbReference type="InterPro" id="IPR009051">
    <property type="entry name" value="Helical_ferredxn"/>
</dbReference>
<reference evidence="7" key="1">
    <citation type="submission" date="2020-10" db="EMBL/GenBank/DDBJ databases">
        <authorList>
            <person name="Gilroy R."/>
        </authorList>
    </citation>
    <scope>NUCLEOTIDE SEQUENCE</scope>
    <source>
        <strain evidence="7">F1-3629</strain>
    </source>
</reference>
<evidence type="ECO:0000256" key="5">
    <source>
        <dbReference type="ARBA" id="ARBA00023014"/>
    </source>
</evidence>
<dbReference type="InterPro" id="IPR017896">
    <property type="entry name" value="4Fe4S_Fe-S-bd"/>
</dbReference>
<dbReference type="GO" id="GO:0005886">
    <property type="term" value="C:plasma membrane"/>
    <property type="evidence" value="ECO:0007669"/>
    <property type="project" value="TreeGrafter"/>
</dbReference>
<evidence type="ECO:0000256" key="4">
    <source>
        <dbReference type="ARBA" id="ARBA00023004"/>
    </source>
</evidence>
<protein>
    <submittedName>
        <fullName evidence="7">4Fe-4S dicluster domain-containing protein</fullName>
    </submittedName>
</protein>
<evidence type="ECO:0000313" key="8">
    <source>
        <dbReference type="Proteomes" id="UP000771749"/>
    </source>
</evidence>
<evidence type="ECO:0000313" key="7">
    <source>
        <dbReference type="EMBL" id="MBO8454213.1"/>
    </source>
</evidence>
<evidence type="ECO:0000259" key="6">
    <source>
        <dbReference type="PROSITE" id="PS51379"/>
    </source>
</evidence>
<dbReference type="PROSITE" id="PS51379">
    <property type="entry name" value="4FE4S_FER_2"/>
    <property type="match status" value="1"/>
</dbReference>
<proteinExistence type="predicted"/>
<dbReference type="Gene3D" id="1.10.1060.10">
    <property type="entry name" value="Alpha-helical ferredoxin"/>
    <property type="match status" value="1"/>
</dbReference>
<accession>A0A940DN89</accession>
<evidence type="ECO:0000256" key="2">
    <source>
        <dbReference type="ARBA" id="ARBA00022723"/>
    </source>
</evidence>
<dbReference type="InterPro" id="IPR017900">
    <property type="entry name" value="4Fe4S_Fe_S_CS"/>
</dbReference>
<gene>
    <name evidence="7" type="ORF">IAC07_05760</name>
</gene>
<dbReference type="Proteomes" id="UP000771749">
    <property type="component" value="Unassembled WGS sequence"/>
</dbReference>
<keyword evidence="3" id="KW-0560">Oxidoreductase</keyword>
<evidence type="ECO:0000256" key="1">
    <source>
        <dbReference type="ARBA" id="ARBA00022485"/>
    </source>
</evidence>
<dbReference type="InterPro" id="IPR051460">
    <property type="entry name" value="HdrC_iron-sulfur_subunit"/>
</dbReference>
<dbReference type="PANTHER" id="PTHR43255:SF1">
    <property type="entry name" value="IRON-SULFUR-BINDING OXIDOREDUCTASE FADF-RELATED"/>
    <property type="match status" value="1"/>
</dbReference>
<name>A0A940DN89_9BACT</name>
<reference evidence="7" key="2">
    <citation type="journal article" date="2021" name="PeerJ">
        <title>Extensive microbial diversity within the chicken gut microbiome revealed by metagenomics and culture.</title>
        <authorList>
            <person name="Gilroy R."/>
            <person name="Ravi A."/>
            <person name="Getino M."/>
            <person name="Pursley I."/>
            <person name="Horton D.L."/>
            <person name="Alikhan N.F."/>
            <person name="Baker D."/>
            <person name="Gharbi K."/>
            <person name="Hall N."/>
            <person name="Watson M."/>
            <person name="Adriaenssens E.M."/>
            <person name="Foster-Nyarko E."/>
            <person name="Jarju S."/>
            <person name="Secka A."/>
            <person name="Antonio M."/>
            <person name="Oren A."/>
            <person name="Chaudhuri R.R."/>
            <person name="La Ragione R."/>
            <person name="Hildebrand F."/>
            <person name="Pallen M.J."/>
        </authorList>
    </citation>
    <scope>NUCLEOTIDE SEQUENCE</scope>
    <source>
        <strain evidence="7">F1-3629</strain>
    </source>
</reference>
<keyword evidence="2" id="KW-0479">Metal-binding</keyword>
<dbReference type="AlphaFoldDB" id="A0A940DN89"/>